<keyword evidence="2" id="KW-0238">DNA-binding</keyword>
<dbReference type="PROSITE" id="PS51253">
    <property type="entry name" value="HTH_CENPB"/>
    <property type="match status" value="1"/>
</dbReference>
<dbReference type="Pfam" id="PF03184">
    <property type="entry name" value="DDE_1"/>
    <property type="match status" value="1"/>
</dbReference>
<protein>
    <submittedName>
        <fullName evidence="6">Transposase</fullName>
    </submittedName>
</protein>
<gene>
    <name evidence="6" type="ORF">PG994_005885</name>
</gene>
<comment type="subcellular location">
    <subcellularLocation>
        <location evidence="1">Nucleus</location>
    </subcellularLocation>
</comment>
<evidence type="ECO:0000256" key="4">
    <source>
        <dbReference type="SAM" id="MobiDB-lite"/>
    </source>
</evidence>
<proteinExistence type="predicted"/>
<accession>A0ABR1VDH4</accession>
<dbReference type="EMBL" id="JAQQWL010000006">
    <property type="protein sequence ID" value="KAK8069269.1"/>
    <property type="molecule type" value="Genomic_DNA"/>
</dbReference>
<dbReference type="InterPro" id="IPR050863">
    <property type="entry name" value="CenT-Element_Derived"/>
</dbReference>
<dbReference type="InterPro" id="IPR006600">
    <property type="entry name" value="HTH_CenpB_DNA-bd_dom"/>
</dbReference>
<feature type="compositionally biased region" description="Polar residues" evidence="4">
    <location>
        <begin position="407"/>
        <end position="421"/>
    </location>
</feature>
<name>A0ABR1VDH4_9PEZI</name>
<dbReference type="InterPro" id="IPR007889">
    <property type="entry name" value="HTH_Psq"/>
</dbReference>
<evidence type="ECO:0000313" key="7">
    <source>
        <dbReference type="Proteomes" id="UP001480595"/>
    </source>
</evidence>
<feature type="domain" description="HTH CENPB-type" evidence="5">
    <location>
        <begin position="49"/>
        <end position="119"/>
    </location>
</feature>
<dbReference type="SUPFAM" id="SSF46689">
    <property type="entry name" value="Homeodomain-like"/>
    <property type="match status" value="1"/>
</dbReference>
<dbReference type="GeneID" id="92090357"/>
<reference evidence="6 7" key="1">
    <citation type="submission" date="2023-01" db="EMBL/GenBank/DDBJ databases">
        <title>Analysis of 21 Apiospora genomes using comparative genomics revels a genus with tremendous synthesis potential of carbohydrate active enzymes and secondary metabolites.</title>
        <authorList>
            <person name="Sorensen T."/>
        </authorList>
    </citation>
    <scope>NUCLEOTIDE SEQUENCE [LARGE SCALE GENOMIC DNA]</scope>
    <source>
        <strain evidence="6 7">CBS 135458</strain>
    </source>
</reference>
<dbReference type="RefSeq" id="XP_066716563.1">
    <property type="nucleotide sequence ID" value="XM_066857294.1"/>
</dbReference>
<evidence type="ECO:0000256" key="1">
    <source>
        <dbReference type="ARBA" id="ARBA00004123"/>
    </source>
</evidence>
<dbReference type="PANTHER" id="PTHR19303">
    <property type="entry name" value="TRANSPOSON"/>
    <property type="match status" value="1"/>
</dbReference>
<evidence type="ECO:0000259" key="5">
    <source>
        <dbReference type="PROSITE" id="PS51253"/>
    </source>
</evidence>
<evidence type="ECO:0000256" key="2">
    <source>
        <dbReference type="ARBA" id="ARBA00023125"/>
    </source>
</evidence>
<dbReference type="InterPro" id="IPR004875">
    <property type="entry name" value="DDE_SF_endonuclease_dom"/>
</dbReference>
<dbReference type="Proteomes" id="UP001480595">
    <property type="component" value="Unassembled WGS sequence"/>
</dbReference>
<evidence type="ECO:0000313" key="6">
    <source>
        <dbReference type="EMBL" id="KAK8069269.1"/>
    </source>
</evidence>
<dbReference type="Pfam" id="PF03221">
    <property type="entry name" value="HTH_Tnp_Tc5"/>
    <property type="match status" value="1"/>
</dbReference>
<sequence>MGRKLDESALQRAIQDVINGSSMKQAAEKHNVPGTTLRARIHGRKTIKQRNESFQALTTAEESQIVTWCLVQYDLGCSPAHVIFRMFAQRILQANGINIILGKHWVERFIARHPSIGAALSKRMDFLRLNATSAEKIIEFFERLNNPILESIPPEFRFNVDEIGNQLGCGTNMMVIGPAGMKRILVADSPNREWASAVECNNALGRALPPLIIFKGQWVQQQWFPEEEDSLTDAMEDWVFAASPKGWTNKELALVWLNEVFIPHTKPENEDQWRLIILDGHASHASEDFIMTCLKHKIWLLFLPAHSSHLLQPLDLGPFSVLKDTYHRKVTLHCMGLNNMNMSKRDFLRCYEPARRFAFRPHIITGGWAATGIFPRDINKPLNSRNRRMEDQAEAGPSEPPPDVSDEQFSSTALPTPTTSRQIKELADTLGGDDAIFDGATRRVLFRKLQKRFCIDF</sequence>
<keyword evidence="3" id="KW-0539">Nucleus</keyword>
<dbReference type="Gene3D" id="1.10.10.60">
    <property type="entry name" value="Homeodomain-like"/>
    <property type="match status" value="1"/>
</dbReference>
<organism evidence="6 7">
    <name type="scientific">Apiospora phragmitis</name>
    <dbReference type="NCBI Taxonomy" id="2905665"/>
    <lineage>
        <taxon>Eukaryota</taxon>
        <taxon>Fungi</taxon>
        <taxon>Dikarya</taxon>
        <taxon>Ascomycota</taxon>
        <taxon>Pezizomycotina</taxon>
        <taxon>Sordariomycetes</taxon>
        <taxon>Xylariomycetidae</taxon>
        <taxon>Amphisphaeriales</taxon>
        <taxon>Apiosporaceae</taxon>
        <taxon>Apiospora</taxon>
    </lineage>
</organism>
<comment type="caution">
    <text evidence="6">The sequence shown here is derived from an EMBL/GenBank/DDBJ whole genome shotgun (WGS) entry which is preliminary data.</text>
</comment>
<evidence type="ECO:0000256" key="3">
    <source>
        <dbReference type="ARBA" id="ARBA00023242"/>
    </source>
</evidence>
<dbReference type="PANTHER" id="PTHR19303:SF74">
    <property type="entry name" value="POGO TRANSPOSABLE ELEMENT WITH KRAB DOMAIN"/>
    <property type="match status" value="1"/>
</dbReference>
<dbReference type="InterPro" id="IPR009057">
    <property type="entry name" value="Homeodomain-like_sf"/>
</dbReference>
<keyword evidence="7" id="KW-1185">Reference proteome</keyword>
<feature type="region of interest" description="Disordered" evidence="4">
    <location>
        <begin position="381"/>
        <end position="421"/>
    </location>
</feature>
<dbReference type="Pfam" id="PF05225">
    <property type="entry name" value="HTH_psq"/>
    <property type="match status" value="1"/>
</dbReference>